<evidence type="ECO:0000256" key="1">
    <source>
        <dbReference type="SAM" id="Phobius"/>
    </source>
</evidence>
<proteinExistence type="predicted"/>
<dbReference type="EMBL" id="JXJW01000018">
    <property type="protein sequence ID" value="PCS05350.1"/>
    <property type="molecule type" value="Genomic_DNA"/>
</dbReference>
<gene>
    <name evidence="2" type="ORF">RU86_GL000876</name>
</gene>
<feature type="transmembrane region" description="Helical" evidence="1">
    <location>
        <begin position="127"/>
        <end position="143"/>
    </location>
</feature>
<keyword evidence="1" id="KW-1133">Transmembrane helix</keyword>
<keyword evidence="3" id="KW-1185">Reference proteome</keyword>
<evidence type="ECO:0000313" key="2">
    <source>
        <dbReference type="EMBL" id="PCS05350.1"/>
    </source>
</evidence>
<feature type="transmembrane region" description="Helical" evidence="1">
    <location>
        <begin position="102"/>
        <end position="121"/>
    </location>
</feature>
<dbReference type="AlphaFoldDB" id="A0A2A5RVX3"/>
<feature type="transmembrane region" description="Helical" evidence="1">
    <location>
        <begin position="21"/>
        <end position="42"/>
    </location>
</feature>
<dbReference type="Proteomes" id="UP000218282">
    <property type="component" value="Unassembled WGS sequence"/>
</dbReference>
<sequence length="144" mass="16941">MFHYVFKHQIKTDEDYKKYQLFWFPITVLLILSFILIGFKILGPSDEIWGAAIGGLLPMVIYGIWLMVVFNNPKKLRAARLRLTDERRKIVEQEVWSHVGRLMMGLLTAALLYTVISGAIILDTKQLTILLYLILIYYFFRLRK</sequence>
<name>A0A2A5RVX3_9LACT</name>
<comment type="caution">
    <text evidence="2">The sequence shown here is derived from an EMBL/GenBank/DDBJ whole genome shotgun (WGS) entry which is preliminary data.</text>
</comment>
<feature type="transmembrane region" description="Helical" evidence="1">
    <location>
        <begin position="48"/>
        <end position="70"/>
    </location>
</feature>
<keyword evidence="1" id="KW-0812">Transmembrane</keyword>
<evidence type="ECO:0000313" key="3">
    <source>
        <dbReference type="Proteomes" id="UP000218282"/>
    </source>
</evidence>
<protein>
    <submittedName>
        <fullName evidence="2">Uncharacterized protein</fullName>
    </submittedName>
</protein>
<accession>A0A2A5RVX3</accession>
<organism evidence="2 3">
    <name type="scientific">Pseudolactococcus piscium</name>
    <dbReference type="NCBI Taxonomy" id="1364"/>
    <lineage>
        <taxon>Bacteria</taxon>
        <taxon>Bacillati</taxon>
        <taxon>Bacillota</taxon>
        <taxon>Bacilli</taxon>
        <taxon>Lactobacillales</taxon>
        <taxon>Streptococcaceae</taxon>
        <taxon>Pseudolactococcus</taxon>
    </lineage>
</organism>
<keyword evidence="1" id="KW-0472">Membrane</keyword>
<dbReference type="RefSeq" id="WP_096815035.1">
    <property type="nucleotide sequence ID" value="NZ_JXJW01000018.1"/>
</dbReference>
<reference evidence="2 3" key="1">
    <citation type="submission" date="2014-12" db="EMBL/GenBank/DDBJ databases">
        <title>Draft genome sequences of 10 type strains of Lactococcus.</title>
        <authorList>
            <person name="Sun Z."/>
            <person name="Zhong Z."/>
            <person name="Liu W."/>
            <person name="Zhang W."/>
            <person name="Zhang H."/>
        </authorList>
    </citation>
    <scope>NUCLEOTIDE SEQUENCE [LARGE SCALE GENOMIC DNA]</scope>
    <source>
        <strain evidence="2 3">DSM 6634</strain>
    </source>
</reference>